<evidence type="ECO:0000313" key="3">
    <source>
        <dbReference type="Proteomes" id="UP000054317"/>
    </source>
</evidence>
<dbReference type="EMBL" id="JH711798">
    <property type="protein sequence ID" value="EIW51832.1"/>
    <property type="molecule type" value="Genomic_DNA"/>
</dbReference>
<evidence type="ECO:0000313" key="2">
    <source>
        <dbReference type="EMBL" id="EIW51832.1"/>
    </source>
</evidence>
<feature type="region of interest" description="Disordered" evidence="1">
    <location>
        <begin position="34"/>
        <end position="54"/>
    </location>
</feature>
<reference evidence="3" key="1">
    <citation type="journal article" date="2012" name="Science">
        <title>The Paleozoic origin of enzymatic lignin decomposition reconstructed from 31 fungal genomes.</title>
        <authorList>
            <person name="Floudas D."/>
            <person name="Binder M."/>
            <person name="Riley R."/>
            <person name="Barry K."/>
            <person name="Blanchette R.A."/>
            <person name="Henrissat B."/>
            <person name="Martinez A.T."/>
            <person name="Otillar R."/>
            <person name="Spatafora J.W."/>
            <person name="Yadav J.S."/>
            <person name="Aerts A."/>
            <person name="Benoit I."/>
            <person name="Boyd A."/>
            <person name="Carlson A."/>
            <person name="Copeland A."/>
            <person name="Coutinho P.M."/>
            <person name="de Vries R.P."/>
            <person name="Ferreira P."/>
            <person name="Findley K."/>
            <person name="Foster B."/>
            <person name="Gaskell J."/>
            <person name="Glotzer D."/>
            <person name="Gorecki P."/>
            <person name="Heitman J."/>
            <person name="Hesse C."/>
            <person name="Hori C."/>
            <person name="Igarashi K."/>
            <person name="Jurgens J.A."/>
            <person name="Kallen N."/>
            <person name="Kersten P."/>
            <person name="Kohler A."/>
            <person name="Kuees U."/>
            <person name="Kumar T.K.A."/>
            <person name="Kuo A."/>
            <person name="LaButti K."/>
            <person name="Larrondo L.F."/>
            <person name="Lindquist E."/>
            <person name="Ling A."/>
            <person name="Lombard V."/>
            <person name="Lucas S."/>
            <person name="Lundell T."/>
            <person name="Martin R."/>
            <person name="McLaughlin D.J."/>
            <person name="Morgenstern I."/>
            <person name="Morin E."/>
            <person name="Murat C."/>
            <person name="Nagy L.G."/>
            <person name="Nolan M."/>
            <person name="Ohm R.A."/>
            <person name="Patyshakuliyeva A."/>
            <person name="Rokas A."/>
            <person name="Ruiz-Duenas F.J."/>
            <person name="Sabat G."/>
            <person name="Salamov A."/>
            <person name="Samejima M."/>
            <person name="Schmutz J."/>
            <person name="Slot J.C."/>
            <person name="St John F."/>
            <person name="Stenlid J."/>
            <person name="Sun H."/>
            <person name="Sun S."/>
            <person name="Syed K."/>
            <person name="Tsang A."/>
            <person name="Wiebenga A."/>
            <person name="Young D."/>
            <person name="Pisabarro A."/>
            <person name="Eastwood D.C."/>
            <person name="Martin F."/>
            <person name="Cullen D."/>
            <person name="Grigoriev I.V."/>
            <person name="Hibbett D.S."/>
        </authorList>
    </citation>
    <scope>NUCLEOTIDE SEQUENCE [LARGE SCALE GENOMIC DNA]</scope>
    <source>
        <strain evidence="3">FP-101664</strain>
    </source>
</reference>
<protein>
    <submittedName>
        <fullName evidence="2">Uncharacterized protein</fullName>
    </submittedName>
</protein>
<name>R7S833_TRAVS</name>
<dbReference type="RefSeq" id="XP_008045228.1">
    <property type="nucleotide sequence ID" value="XM_008047037.1"/>
</dbReference>
<proteinExistence type="predicted"/>
<organism evidence="2 3">
    <name type="scientific">Trametes versicolor (strain FP-101664)</name>
    <name type="common">White-rot fungus</name>
    <name type="synonym">Coriolus versicolor</name>
    <dbReference type="NCBI Taxonomy" id="717944"/>
    <lineage>
        <taxon>Eukaryota</taxon>
        <taxon>Fungi</taxon>
        <taxon>Dikarya</taxon>
        <taxon>Basidiomycota</taxon>
        <taxon>Agaricomycotina</taxon>
        <taxon>Agaricomycetes</taxon>
        <taxon>Polyporales</taxon>
        <taxon>Polyporaceae</taxon>
        <taxon>Trametes</taxon>
    </lineage>
</organism>
<accession>R7S833</accession>
<dbReference type="KEGG" id="tvs:TRAVEDRAFT_32294"/>
<dbReference type="AlphaFoldDB" id="R7S833"/>
<gene>
    <name evidence="2" type="ORF">TRAVEDRAFT_32294</name>
</gene>
<sequence length="54" mass="6130">MQRRRLRYALLAPKFGTTPYEGREPPGHLTVDGSTQDSGLPCHALEHRQGNEHF</sequence>
<evidence type="ECO:0000256" key="1">
    <source>
        <dbReference type="SAM" id="MobiDB-lite"/>
    </source>
</evidence>
<dbReference type="GeneID" id="19413680"/>
<dbReference type="Proteomes" id="UP000054317">
    <property type="component" value="Unassembled WGS sequence"/>
</dbReference>
<feature type="compositionally biased region" description="Basic and acidic residues" evidence="1">
    <location>
        <begin position="44"/>
        <end position="54"/>
    </location>
</feature>
<keyword evidence="3" id="KW-1185">Reference proteome</keyword>